<proteinExistence type="predicted"/>
<reference evidence="2 3" key="1">
    <citation type="submission" date="2013-12" db="EMBL/GenBank/DDBJ databases">
        <title>NBRP : Genome information of microbial organism related human and environment.</title>
        <authorList>
            <person name="Hattori M."/>
            <person name="Oshima K."/>
            <person name="Inaba H."/>
            <person name="Suda W."/>
            <person name="Sakamoto M."/>
            <person name="Iino T."/>
            <person name="Kitahara M."/>
            <person name="Oshida Y."/>
            <person name="Iida T."/>
            <person name="Kudo T."/>
            <person name="Itoh T."/>
            <person name="Ahmed I."/>
            <person name="Ohkuma M."/>
        </authorList>
    </citation>
    <scope>NUCLEOTIDE SEQUENCE [LARGE SCALE GENOMIC DNA]</scope>
    <source>
        <strain evidence="2 3">JCM 21738</strain>
    </source>
</reference>
<name>W4RHP2_9BACI</name>
<feature type="region of interest" description="Disordered" evidence="1">
    <location>
        <begin position="193"/>
        <end position="263"/>
    </location>
</feature>
<feature type="compositionally biased region" description="Low complexity" evidence="1">
    <location>
        <begin position="7"/>
        <end position="26"/>
    </location>
</feature>
<keyword evidence="3" id="KW-1185">Reference proteome</keyword>
<protein>
    <recommendedName>
        <fullName evidence="4">YtxH domain-containing protein</fullName>
    </recommendedName>
</protein>
<feature type="compositionally biased region" description="Low complexity" evidence="1">
    <location>
        <begin position="210"/>
        <end position="223"/>
    </location>
</feature>
<evidence type="ECO:0008006" key="4">
    <source>
        <dbReference type="Google" id="ProtNLM"/>
    </source>
</evidence>
<dbReference type="eggNOG" id="COG4980">
    <property type="taxonomic scope" value="Bacteria"/>
</dbReference>
<dbReference type="Proteomes" id="UP000018949">
    <property type="component" value="Unassembled WGS sequence"/>
</dbReference>
<evidence type="ECO:0000256" key="1">
    <source>
        <dbReference type="SAM" id="MobiDB-lite"/>
    </source>
</evidence>
<gene>
    <name evidence="2" type="ORF">JCM21738_479</name>
</gene>
<dbReference type="AlphaFoldDB" id="W4RHP2"/>
<sequence>MSENILSNNQNSMGNNSSSYNMNNNMYTSSTENASYDTTTGTTTYASTNSGDSYSNNTSMGGYSGSYGVSSNNSSSSNGKLMKGVLIGAAIGGALTLLDSNTRTRVKDKAVNAKDTSMNVFSEVKNNPSDVKDQMMSSFKEASSILKEAISDAQNLYQRLNDDVFSKVNEAKFNSSEALQTVMDAKDELKEVGSKVKEAGSTAMDNPVVNSASKSSTSNSNSNGGADAYATGMESKPSDTTGLGNTSNTFTVSPENQKNDNNR</sequence>
<dbReference type="RefSeq" id="WP_023625699.1">
    <property type="nucleotide sequence ID" value="NZ_BAUW01000003.1"/>
</dbReference>
<dbReference type="EMBL" id="BAUW01000003">
    <property type="protein sequence ID" value="GAE43816.1"/>
    <property type="molecule type" value="Genomic_DNA"/>
</dbReference>
<feature type="compositionally biased region" description="Polar residues" evidence="1">
    <location>
        <begin position="238"/>
        <end position="256"/>
    </location>
</feature>
<evidence type="ECO:0000313" key="3">
    <source>
        <dbReference type="Proteomes" id="UP000018949"/>
    </source>
</evidence>
<comment type="caution">
    <text evidence="2">The sequence shown here is derived from an EMBL/GenBank/DDBJ whole genome shotgun (WGS) entry which is preliminary data.</text>
</comment>
<evidence type="ECO:0000313" key="2">
    <source>
        <dbReference type="EMBL" id="GAE43816.1"/>
    </source>
</evidence>
<accession>W4RHP2</accession>
<organism evidence="2 3">
    <name type="scientific">Mesobacillus boroniphilus JCM 21738</name>
    <dbReference type="NCBI Taxonomy" id="1294265"/>
    <lineage>
        <taxon>Bacteria</taxon>
        <taxon>Bacillati</taxon>
        <taxon>Bacillota</taxon>
        <taxon>Bacilli</taxon>
        <taxon>Bacillales</taxon>
        <taxon>Bacillaceae</taxon>
        <taxon>Mesobacillus</taxon>
    </lineage>
</organism>
<feature type="region of interest" description="Disordered" evidence="1">
    <location>
        <begin position="1"/>
        <end position="26"/>
    </location>
</feature>